<dbReference type="AlphaFoldDB" id="A0A8T2RYY3"/>
<proteinExistence type="predicted"/>
<accession>A0A8T2RYY3</accession>
<keyword evidence="2" id="KW-1185">Reference proteome</keyword>
<evidence type="ECO:0000313" key="1">
    <source>
        <dbReference type="EMBL" id="KAH7301061.1"/>
    </source>
</evidence>
<dbReference type="Proteomes" id="UP000825935">
    <property type="component" value="Chromosome 23"/>
</dbReference>
<evidence type="ECO:0000313" key="2">
    <source>
        <dbReference type="Proteomes" id="UP000825935"/>
    </source>
</evidence>
<dbReference type="EMBL" id="CM035428">
    <property type="protein sequence ID" value="KAH7301061.1"/>
    <property type="molecule type" value="Genomic_DNA"/>
</dbReference>
<protein>
    <submittedName>
        <fullName evidence="1">Uncharacterized protein</fullName>
    </submittedName>
</protein>
<organism evidence="1 2">
    <name type="scientific">Ceratopteris richardii</name>
    <name type="common">Triangle waterfern</name>
    <dbReference type="NCBI Taxonomy" id="49495"/>
    <lineage>
        <taxon>Eukaryota</taxon>
        <taxon>Viridiplantae</taxon>
        <taxon>Streptophyta</taxon>
        <taxon>Embryophyta</taxon>
        <taxon>Tracheophyta</taxon>
        <taxon>Polypodiopsida</taxon>
        <taxon>Polypodiidae</taxon>
        <taxon>Polypodiales</taxon>
        <taxon>Pteridineae</taxon>
        <taxon>Pteridaceae</taxon>
        <taxon>Parkerioideae</taxon>
        <taxon>Ceratopteris</taxon>
    </lineage>
</organism>
<comment type="caution">
    <text evidence="1">The sequence shown here is derived from an EMBL/GenBank/DDBJ whole genome shotgun (WGS) entry which is preliminary data.</text>
</comment>
<sequence length="76" mass="8771">MRAVHDDEGLHQRKKCFTPSHWIGLSHTFLRAYIHNDLLSCPFRYLHVYVEDMDWCSYPSANAHNPLGTPSLKTGS</sequence>
<gene>
    <name evidence="1" type="ORF">KP509_23G010500</name>
</gene>
<name>A0A8T2RYY3_CERRI</name>
<reference evidence="1 2" key="1">
    <citation type="submission" date="2021-08" db="EMBL/GenBank/DDBJ databases">
        <title>WGS assembly of Ceratopteris richardii.</title>
        <authorList>
            <person name="Marchant D.B."/>
            <person name="Chen G."/>
            <person name="Jenkins J."/>
            <person name="Shu S."/>
            <person name="Leebens-Mack J."/>
            <person name="Grimwood J."/>
            <person name="Schmutz J."/>
            <person name="Soltis P."/>
            <person name="Soltis D."/>
            <person name="Chen Z.-H."/>
        </authorList>
    </citation>
    <scope>NUCLEOTIDE SEQUENCE [LARGE SCALE GENOMIC DNA]</scope>
    <source>
        <strain evidence="1">Whitten #5841</strain>
        <tissue evidence="1">Leaf</tissue>
    </source>
</reference>